<name>A0A6L3IJS4_9BACT</name>
<dbReference type="AlphaFoldDB" id="A0A6L3IJS4"/>
<dbReference type="InterPro" id="IPR012340">
    <property type="entry name" value="NA-bd_OB-fold"/>
</dbReference>
<proteinExistence type="predicted"/>
<comment type="caution">
    <text evidence="1">The sequence shown here is derived from an EMBL/GenBank/DDBJ whole genome shotgun (WGS) entry which is preliminary data.</text>
</comment>
<organism evidence="1 2">
    <name type="scientific">Phocaeicola dorei</name>
    <dbReference type="NCBI Taxonomy" id="357276"/>
    <lineage>
        <taxon>Bacteria</taxon>
        <taxon>Pseudomonadati</taxon>
        <taxon>Bacteroidota</taxon>
        <taxon>Bacteroidia</taxon>
        <taxon>Bacteroidales</taxon>
        <taxon>Bacteroidaceae</taxon>
        <taxon>Phocaeicola</taxon>
    </lineage>
</organism>
<evidence type="ECO:0000313" key="1">
    <source>
        <dbReference type="EMBL" id="KAA5304629.1"/>
    </source>
</evidence>
<gene>
    <name evidence="1" type="ORF">F2Z07_27030</name>
</gene>
<keyword evidence="1" id="KW-0238">DNA-binding</keyword>
<reference evidence="1 2" key="1">
    <citation type="journal article" date="2019" name="Nat. Med.">
        <title>A library of human gut bacterial isolates paired with longitudinal multiomics data enables mechanistic microbiome research.</title>
        <authorList>
            <person name="Poyet M."/>
            <person name="Groussin M."/>
            <person name="Gibbons S.M."/>
            <person name="Avila-Pacheco J."/>
            <person name="Jiang X."/>
            <person name="Kearney S.M."/>
            <person name="Perrotta A.R."/>
            <person name="Berdy B."/>
            <person name="Zhao S."/>
            <person name="Lieberman T.D."/>
            <person name="Swanson P.K."/>
            <person name="Smith M."/>
            <person name="Roesemann S."/>
            <person name="Alexander J.E."/>
            <person name="Rich S.A."/>
            <person name="Livny J."/>
            <person name="Vlamakis H."/>
            <person name="Clish C."/>
            <person name="Bullock K."/>
            <person name="Deik A."/>
            <person name="Scott J."/>
            <person name="Pierce K.A."/>
            <person name="Xavier R.J."/>
            <person name="Alm E.J."/>
        </authorList>
    </citation>
    <scope>NUCLEOTIDE SEQUENCE [LARGE SCALE GENOMIC DNA]</scope>
    <source>
        <strain evidence="1 2">BIOML-A25</strain>
    </source>
</reference>
<dbReference type="EMBL" id="VVZV01000294">
    <property type="protein sequence ID" value="KAA5304629.1"/>
    <property type="molecule type" value="Genomic_DNA"/>
</dbReference>
<accession>A0A6L3IJS4</accession>
<evidence type="ECO:0000313" key="2">
    <source>
        <dbReference type="Proteomes" id="UP000481700"/>
    </source>
</evidence>
<dbReference type="Gene3D" id="2.40.50.140">
    <property type="entry name" value="Nucleic acid-binding proteins"/>
    <property type="match status" value="1"/>
</dbReference>
<protein>
    <submittedName>
        <fullName evidence="1">Single-stranded DNA-binding protein</fullName>
    </submittedName>
</protein>
<sequence length="49" mass="5410">MKKVVENSFAVTGFVGKDAEIRQFTTASVARFPLAVSRKEQNGEEYVSS</sequence>
<dbReference type="Proteomes" id="UP000481700">
    <property type="component" value="Unassembled WGS sequence"/>
</dbReference>
<dbReference type="GO" id="GO:0003677">
    <property type="term" value="F:DNA binding"/>
    <property type="evidence" value="ECO:0007669"/>
    <property type="project" value="UniProtKB-KW"/>
</dbReference>
<feature type="non-terminal residue" evidence="1">
    <location>
        <position position="49"/>
    </location>
</feature>